<dbReference type="GO" id="GO:0043130">
    <property type="term" value="F:ubiquitin binding"/>
    <property type="evidence" value="ECO:0007669"/>
    <property type="project" value="TreeGrafter"/>
</dbReference>
<evidence type="ECO:0000313" key="6">
    <source>
        <dbReference type="EMBL" id="KGG50419.1"/>
    </source>
</evidence>
<evidence type="ECO:0000313" key="7">
    <source>
        <dbReference type="Proteomes" id="UP000029725"/>
    </source>
</evidence>
<dbReference type="InterPro" id="IPR016563">
    <property type="entry name" value="Npl4"/>
</dbReference>
<gene>
    <name evidence="6" type="ORF">DI09_6p30</name>
</gene>
<dbReference type="InterPro" id="IPR007717">
    <property type="entry name" value="NPL4_C"/>
</dbReference>
<dbReference type="GO" id="GO:0005634">
    <property type="term" value="C:nucleus"/>
    <property type="evidence" value="ECO:0007669"/>
    <property type="project" value="TreeGrafter"/>
</dbReference>
<organism evidence="6 7">
    <name type="scientific">Mitosporidium daphniae</name>
    <dbReference type="NCBI Taxonomy" id="1485682"/>
    <lineage>
        <taxon>Eukaryota</taxon>
        <taxon>Fungi</taxon>
        <taxon>Fungi incertae sedis</taxon>
        <taxon>Microsporidia</taxon>
        <taxon>Mitosporidium</taxon>
    </lineage>
</organism>
<dbReference type="Pfam" id="PF05021">
    <property type="entry name" value="NPL4"/>
    <property type="match status" value="1"/>
</dbReference>
<dbReference type="PANTHER" id="PTHR12710">
    <property type="entry name" value="NUCLEAR PROTEIN LOCALIZATION 4"/>
    <property type="match status" value="1"/>
</dbReference>
<dbReference type="PROSITE" id="PS50199">
    <property type="entry name" value="ZF_RANBP2_2"/>
    <property type="match status" value="1"/>
</dbReference>
<sequence>MVDHVEFVDSATVDRFIDRWRVTSHQALAWLIGTYDFYAGVPLGVKGKVRYLWMPLQETAQDGIELPTDTSPLYGALETLLHNTLAWLGLEKIGAIWTDLSPAGVPPCRGPETYFVSSWEIAWITQMQLAHPIPGCFEASSASRWISIVVTADVNGEVALFPYQVSLQATSLAKAELLHPTSEASSCAIWAPKNGHFSSVPLPELFYRVEEVQDTEEGNARANPAQRRADPCFPSEYLLVSLTHGFLADKMQPCNHFDIAATFVAAAGEICSSTFLCALAPFLLHHDSGDESMTGLMRQIHADLGKLSVFTLGLLVALHGMNIFTSEELTLLKDHSDAFFDTSGWRDLKERMKAARADAGSIDMQANDAPLWACTFCTLINPVSVDDCEACGLPRSPA</sequence>
<dbReference type="PROSITE" id="PS01358">
    <property type="entry name" value="ZF_RANBP2_1"/>
    <property type="match status" value="1"/>
</dbReference>
<reference evidence="6 7" key="1">
    <citation type="submission" date="2014-04" db="EMBL/GenBank/DDBJ databases">
        <title>A new species of microsporidia sheds light on the evolution of extreme parasitism.</title>
        <authorList>
            <person name="Haag K.L."/>
            <person name="James T.Y."/>
            <person name="Larsson R."/>
            <person name="Schaer T.M."/>
            <person name="Refardt D."/>
            <person name="Pombert J.-F."/>
            <person name="Ebert D."/>
        </authorList>
    </citation>
    <scope>NUCLEOTIDE SEQUENCE [LARGE SCALE GENOMIC DNA]</scope>
    <source>
        <strain evidence="6 7">UGP3</strain>
        <tissue evidence="6">Spores</tissue>
    </source>
</reference>
<dbReference type="OrthoDB" id="10251089at2759"/>
<dbReference type="PANTHER" id="PTHR12710:SF0">
    <property type="entry name" value="NUCLEAR PROTEIN LOCALIZATION PROTEIN 4 HOMOLOG"/>
    <property type="match status" value="1"/>
</dbReference>
<dbReference type="SMART" id="SM00547">
    <property type="entry name" value="ZnF_RBZ"/>
    <property type="match status" value="1"/>
</dbReference>
<keyword evidence="3" id="KW-0862">Zinc</keyword>
<dbReference type="SUPFAM" id="SSF90209">
    <property type="entry name" value="Ran binding protein zinc finger-like"/>
    <property type="match status" value="1"/>
</dbReference>
<evidence type="ECO:0000256" key="1">
    <source>
        <dbReference type="ARBA" id="ARBA00022723"/>
    </source>
</evidence>
<evidence type="ECO:0000259" key="5">
    <source>
        <dbReference type="PROSITE" id="PS50199"/>
    </source>
</evidence>
<dbReference type="HOGENOM" id="CLU_692772_0_0_1"/>
<comment type="caution">
    <text evidence="6">The sequence shown here is derived from an EMBL/GenBank/DDBJ whole genome shotgun (WGS) entry which is preliminary data.</text>
</comment>
<dbReference type="Proteomes" id="UP000029725">
    <property type="component" value="Unassembled WGS sequence"/>
</dbReference>
<proteinExistence type="predicted"/>
<protein>
    <recommendedName>
        <fullName evidence="5">RanBP2-type domain-containing protein</fullName>
    </recommendedName>
</protein>
<dbReference type="EMBL" id="JMKJ01000579">
    <property type="protein sequence ID" value="KGG50419.1"/>
    <property type="molecule type" value="Genomic_DNA"/>
</dbReference>
<dbReference type="RefSeq" id="XP_013236906.1">
    <property type="nucleotide sequence ID" value="XM_013381452.1"/>
</dbReference>
<dbReference type="AlphaFoldDB" id="A0A098VNS1"/>
<dbReference type="GO" id="GO:0031625">
    <property type="term" value="F:ubiquitin protein ligase binding"/>
    <property type="evidence" value="ECO:0007669"/>
    <property type="project" value="TreeGrafter"/>
</dbReference>
<dbReference type="InterPro" id="IPR001876">
    <property type="entry name" value="Znf_RanBP2"/>
</dbReference>
<dbReference type="GO" id="GO:0006511">
    <property type="term" value="P:ubiquitin-dependent protein catabolic process"/>
    <property type="evidence" value="ECO:0007669"/>
    <property type="project" value="InterPro"/>
</dbReference>
<accession>A0A098VNS1</accession>
<name>A0A098VNS1_9MICR</name>
<evidence type="ECO:0000256" key="2">
    <source>
        <dbReference type="ARBA" id="ARBA00022771"/>
    </source>
</evidence>
<feature type="domain" description="RanBP2-type" evidence="5">
    <location>
        <begin position="365"/>
        <end position="397"/>
    </location>
</feature>
<dbReference type="GO" id="GO:0008270">
    <property type="term" value="F:zinc ion binding"/>
    <property type="evidence" value="ECO:0007669"/>
    <property type="project" value="UniProtKB-KW"/>
</dbReference>
<dbReference type="InterPro" id="IPR036443">
    <property type="entry name" value="Znf_RanBP2_sf"/>
</dbReference>
<dbReference type="GeneID" id="25260660"/>
<keyword evidence="2 4" id="KW-0863">Zinc-finger</keyword>
<dbReference type="VEuPathDB" id="MicrosporidiaDB:DI09_6p30"/>
<dbReference type="Gene3D" id="2.30.30.380">
    <property type="entry name" value="Zn-finger domain of Sec23/24"/>
    <property type="match status" value="1"/>
</dbReference>
<evidence type="ECO:0000256" key="3">
    <source>
        <dbReference type="ARBA" id="ARBA00022833"/>
    </source>
</evidence>
<keyword evidence="1" id="KW-0479">Metal-binding</keyword>
<evidence type="ECO:0000256" key="4">
    <source>
        <dbReference type="PROSITE-ProRule" id="PRU00322"/>
    </source>
</evidence>
<keyword evidence="7" id="KW-1185">Reference proteome</keyword>